<protein>
    <recommendedName>
        <fullName evidence="1">diguanylate cyclase</fullName>
        <ecNumber evidence="1">2.7.7.65</ecNumber>
    </recommendedName>
</protein>
<evidence type="ECO:0000259" key="3">
    <source>
        <dbReference type="PROSITE" id="PS50887"/>
    </source>
</evidence>
<dbReference type="EC" id="2.7.7.65" evidence="1"/>
<dbReference type="GO" id="GO:0052621">
    <property type="term" value="F:diguanylate cyclase activity"/>
    <property type="evidence" value="ECO:0007669"/>
    <property type="project" value="UniProtKB-EC"/>
</dbReference>
<dbReference type="Proteomes" id="UP001595710">
    <property type="component" value="Unassembled WGS sequence"/>
</dbReference>
<accession>A0ABV7WV96</accession>
<dbReference type="RefSeq" id="WP_290281440.1">
    <property type="nucleotide sequence ID" value="NZ_JAUFQI010000001.1"/>
</dbReference>
<dbReference type="InterPro" id="IPR050469">
    <property type="entry name" value="Diguanylate_Cyclase"/>
</dbReference>
<sequence length="319" mass="36549">MASSFTQHDFGTQAKNHPFPMDVSSISIDSLTPDRLKDFRLHLFSHLQTTLEIEQLIDIFYRHLKQLIPVSGIEYNHADKMIDMHVGRISKHRCNYQLNMSQQQFGDIAFTRSKRFSEKELSTIESIMDVIIFPLRNALKYRDALSTAMIDPLTGLNNRGAMSIALTRELERTRRHEDQDMSLMMIDIDHFKTINDRYGHLSGDDVLRQVARVIQQSIRASDACFRFGGEEFVILVTNTHLAHSRTVSERIRVAIEEQVKLPDKDLKVTASLGLAHYNGESDWPELLNRADKALYSAKQQGRNCVVTSLVKKPQSTFAE</sequence>
<evidence type="ECO:0000256" key="1">
    <source>
        <dbReference type="ARBA" id="ARBA00012528"/>
    </source>
</evidence>
<comment type="caution">
    <text evidence="4">The sequence shown here is derived from an EMBL/GenBank/DDBJ whole genome shotgun (WGS) entry which is preliminary data.</text>
</comment>
<dbReference type="EMBL" id="JBHRYN010000012">
    <property type="protein sequence ID" value="MFC3702244.1"/>
    <property type="molecule type" value="Genomic_DNA"/>
</dbReference>
<dbReference type="CDD" id="cd01949">
    <property type="entry name" value="GGDEF"/>
    <property type="match status" value="1"/>
</dbReference>
<dbReference type="NCBIfam" id="TIGR00254">
    <property type="entry name" value="GGDEF"/>
    <property type="match status" value="1"/>
</dbReference>
<evidence type="ECO:0000313" key="4">
    <source>
        <dbReference type="EMBL" id="MFC3702244.1"/>
    </source>
</evidence>
<dbReference type="InterPro" id="IPR043128">
    <property type="entry name" value="Rev_trsase/Diguanyl_cyclase"/>
</dbReference>
<comment type="catalytic activity">
    <reaction evidence="2">
        <text>2 GTP = 3',3'-c-di-GMP + 2 diphosphate</text>
        <dbReference type="Rhea" id="RHEA:24898"/>
        <dbReference type="ChEBI" id="CHEBI:33019"/>
        <dbReference type="ChEBI" id="CHEBI:37565"/>
        <dbReference type="ChEBI" id="CHEBI:58805"/>
        <dbReference type="EC" id="2.7.7.65"/>
    </reaction>
</comment>
<dbReference type="PANTHER" id="PTHR45138">
    <property type="entry name" value="REGULATORY COMPONENTS OF SENSORY TRANSDUCTION SYSTEM"/>
    <property type="match status" value="1"/>
</dbReference>
<dbReference type="InterPro" id="IPR029787">
    <property type="entry name" value="Nucleotide_cyclase"/>
</dbReference>
<name>A0ABV7WV96_9GAMM</name>
<keyword evidence="4" id="KW-0808">Transferase</keyword>
<dbReference type="PROSITE" id="PS50887">
    <property type="entry name" value="GGDEF"/>
    <property type="match status" value="1"/>
</dbReference>
<keyword evidence="5" id="KW-1185">Reference proteome</keyword>
<dbReference type="SMART" id="SM00267">
    <property type="entry name" value="GGDEF"/>
    <property type="match status" value="1"/>
</dbReference>
<keyword evidence="4" id="KW-0548">Nucleotidyltransferase</keyword>
<dbReference type="SUPFAM" id="SSF55073">
    <property type="entry name" value="Nucleotide cyclase"/>
    <property type="match status" value="1"/>
</dbReference>
<organism evidence="4 5">
    <name type="scientific">Reinekea marina</name>
    <dbReference type="NCBI Taxonomy" id="1310421"/>
    <lineage>
        <taxon>Bacteria</taxon>
        <taxon>Pseudomonadati</taxon>
        <taxon>Pseudomonadota</taxon>
        <taxon>Gammaproteobacteria</taxon>
        <taxon>Oceanospirillales</taxon>
        <taxon>Saccharospirillaceae</taxon>
        <taxon>Reinekea</taxon>
    </lineage>
</organism>
<reference evidence="5" key="1">
    <citation type="journal article" date="2019" name="Int. J. Syst. Evol. Microbiol.">
        <title>The Global Catalogue of Microorganisms (GCM) 10K type strain sequencing project: providing services to taxonomists for standard genome sequencing and annotation.</title>
        <authorList>
            <consortium name="The Broad Institute Genomics Platform"/>
            <consortium name="The Broad Institute Genome Sequencing Center for Infectious Disease"/>
            <person name="Wu L."/>
            <person name="Ma J."/>
        </authorList>
    </citation>
    <scope>NUCLEOTIDE SEQUENCE [LARGE SCALE GENOMIC DNA]</scope>
    <source>
        <strain evidence="5">CECT 8288</strain>
    </source>
</reference>
<gene>
    <name evidence="4" type="ORF">ACFOND_11380</name>
</gene>
<dbReference type="PANTHER" id="PTHR45138:SF9">
    <property type="entry name" value="DIGUANYLATE CYCLASE DGCM-RELATED"/>
    <property type="match status" value="1"/>
</dbReference>
<dbReference type="Pfam" id="PF00990">
    <property type="entry name" value="GGDEF"/>
    <property type="match status" value="1"/>
</dbReference>
<evidence type="ECO:0000313" key="5">
    <source>
        <dbReference type="Proteomes" id="UP001595710"/>
    </source>
</evidence>
<proteinExistence type="predicted"/>
<dbReference type="Gene3D" id="3.30.70.270">
    <property type="match status" value="1"/>
</dbReference>
<dbReference type="InterPro" id="IPR000160">
    <property type="entry name" value="GGDEF_dom"/>
</dbReference>
<feature type="domain" description="GGDEF" evidence="3">
    <location>
        <begin position="179"/>
        <end position="310"/>
    </location>
</feature>
<evidence type="ECO:0000256" key="2">
    <source>
        <dbReference type="ARBA" id="ARBA00034247"/>
    </source>
</evidence>